<dbReference type="eggNOG" id="ENOG5031IKA">
    <property type="taxonomic scope" value="Bacteria"/>
</dbReference>
<proteinExistence type="predicted"/>
<gene>
    <name evidence="2" type="ORF">A606_08695</name>
</gene>
<evidence type="ECO:0000256" key="1">
    <source>
        <dbReference type="SAM" id="MobiDB-lite"/>
    </source>
</evidence>
<dbReference type="KEGG" id="cter:A606_08695"/>
<dbReference type="PATRIC" id="fig|1200352.3.peg.1768"/>
<reference evidence="2 3" key="1">
    <citation type="submission" date="2012-06" db="EMBL/GenBank/DDBJ databases">
        <title>Complete genome sequence of Corynebacterium terpenotabidum Y-11 (=DSM 44721).</title>
        <authorList>
            <person name="Ruckert C."/>
            <person name="Albersmeier A."/>
            <person name="Al-Dilaimi A."/>
            <person name="Szczepanowski R."/>
            <person name="Kalinowski J."/>
        </authorList>
    </citation>
    <scope>NUCLEOTIDE SEQUENCE [LARGE SCALE GENOMIC DNA]</scope>
    <source>
        <strain evidence="2 3">Y-11</strain>
    </source>
</reference>
<dbReference type="EMBL" id="CP003696">
    <property type="protein sequence ID" value="AGP31382.1"/>
    <property type="molecule type" value="Genomic_DNA"/>
</dbReference>
<dbReference type="STRING" id="1200352.A606_08695"/>
<accession>S4XE08</accession>
<protein>
    <submittedName>
        <fullName evidence="2">Uncharacterized protein</fullName>
    </submittedName>
</protein>
<dbReference type="Pfam" id="PF20060">
    <property type="entry name" value="DUF6459"/>
    <property type="match status" value="1"/>
</dbReference>
<dbReference type="InterPro" id="IPR045596">
    <property type="entry name" value="DUF6459"/>
</dbReference>
<dbReference type="Proteomes" id="UP000014809">
    <property type="component" value="Chromosome"/>
</dbReference>
<organism evidence="2 3">
    <name type="scientific">Corynebacterium terpenotabidum Y-11</name>
    <dbReference type="NCBI Taxonomy" id="1200352"/>
    <lineage>
        <taxon>Bacteria</taxon>
        <taxon>Bacillati</taxon>
        <taxon>Actinomycetota</taxon>
        <taxon>Actinomycetes</taxon>
        <taxon>Mycobacteriales</taxon>
        <taxon>Corynebacteriaceae</taxon>
        <taxon>Corynebacterium</taxon>
    </lineage>
</organism>
<name>S4XE08_9CORY</name>
<feature type="region of interest" description="Disordered" evidence="1">
    <location>
        <begin position="1"/>
        <end position="32"/>
    </location>
</feature>
<dbReference type="AlphaFoldDB" id="S4XE08"/>
<evidence type="ECO:0000313" key="3">
    <source>
        <dbReference type="Proteomes" id="UP000014809"/>
    </source>
</evidence>
<evidence type="ECO:0000313" key="2">
    <source>
        <dbReference type="EMBL" id="AGP31382.1"/>
    </source>
</evidence>
<dbReference type="HOGENOM" id="CLU_111938_0_0_11"/>
<keyword evidence="3" id="KW-1185">Reference proteome</keyword>
<sequence length="151" mass="16084">MYLRRPAGQATVPDRGPGDDPGGTGPDSGALLSGITGSSGARAAATAEISRLLTLWLDAFDGRRPVTALRRGPFSPVVLDHLRGQIRGQIRDSVGARAGSPSRLLRVHLPPSHHRRLAFTASAAVDGRVRALVGHLARYDARWRVESVTLL</sequence>